<dbReference type="InterPro" id="IPR050479">
    <property type="entry name" value="CYP11_CYP27_families"/>
</dbReference>
<dbReference type="RefSeq" id="XP_029711245.1">
    <property type="nucleotide sequence ID" value="XM_029855385.2"/>
</dbReference>
<dbReference type="InterPro" id="IPR036396">
    <property type="entry name" value="Cyt_P450_sf"/>
</dbReference>
<dbReference type="InterPro" id="IPR001128">
    <property type="entry name" value="Cyt_P450"/>
</dbReference>
<keyword evidence="5 8" id="KW-0560">Oxidoreductase</keyword>
<reference evidence="9" key="2">
    <citation type="submission" date="2025-05" db="UniProtKB">
        <authorList>
            <consortium name="EnsemblMetazoa"/>
        </authorList>
    </citation>
    <scope>IDENTIFICATION</scope>
    <source>
        <strain evidence="9">Foshan</strain>
    </source>
</reference>
<sequence>MAGIRAARLGCCGLGPRRTLASRVVHHETEWDKALPYSKIPAPSVFKMLKNFGPGGSQHDAGLPEVYRFFRDSYGDLVRMPGLFGKRDMLLSFHPDDYETLFRNEGQWPLRRGLDTFGYYRMHVRPDVFKGKGGLVADQGENWQKFRTAVNPVMLQPKTIKLYVNKLDRVARQMTNIMLRIRDNKNELPANFKQWINRWALESMGVLALDTRFGLLHTEQSVEAQTIVTNLQEFFELTYQLDVLPSVWRYYKTASFKRLIAVMDRITEIVREKIEEAVARLESNPSAPSETQSVLEKLLKVDRDIAFIMACDMLMAGVDTTGAGITGVLYCLATNPGKQAKLREEIRTILPNKDSALTPENMSNLPYLRACIKECIRLCPPVSANVRATGKDMVLRGYQVPKGTDVAMSSMILQNDERFITRAKEFLPERWLKLDDYPSVQDAHPFLILPFGFGVRTCIGRRLAMLEMEILTARITRLFEYRWHYGELKIRGNLVNMPINDLMFQMKEVAD</sequence>
<evidence type="ECO:0000256" key="5">
    <source>
        <dbReference type="ARBA" id="ARBA00023002"/>
    </source>
</evidence>
<dbReference type="Pfam" id="PF00067">
    <property type="entry name" value="p450"/>
    <property type="match status" value="1"/>
</dbReference>
<dbReference type="PANTHER" id="PTHR24279:SF120">
    <property type="entry name" value="CYTOCHROME P450"/>
    <property type="match status" value="1"/>
</dbReference>
<dbReference type="PROSITE" id="PS00086">
    <property type="entry name" value="CYTOCHROME_P450"/>
    <property type="match status" value="1"/>
</dbReference>
<keyword evidence="3 8" id="KW-0349">Heme</keyword>
<evidence type="ECO:0000256" key="8">
    <source>
        <dbReference type="RuleBase" id="RU000461"/>
    </source>
</evidence>
<reference evidence="10" key="1">
    <citation type="journal article" date="2015" name="Proc. Natl. Acad. Sci. U.S.A.">
        <title>Genome sequence of the Asian Tiger mosquito, Aedes albopictus, reveals insights into its biology, genetics, and evolution.</title>
        <authorList>
            <person name="Chen X.G."/>
            <person name="Jiang X."/>
            <person name="Gu J."/>
            <person name="Xu M."/>
            <person name="Wu Y."/>
            <person name="Deng Y."/>
            <person name="Zhang C."/>
            <person name="Bonizzoni M."/>
            <person name="Dermauw W."/>
            <person name="Vontas J."/>
            <person name="Armbruster P."/>
            <person name="Huang X."/>
            <person name="Yang Y."/>
            <person name="Zhang H."/>
            <person name="He W."/>
            <person name="Peng H."/>
            <person name="Liu Y."/>
            <person name="Wu K."/>
            <person name="Chen J."/>
            <person name="Lirakis M."/>
            <person name="Topalis P."/>
            <person name="Van Leeuwen T."/>
            <person name="Hall A.B."/>
            <person name="Jiang X."/>
            <person name="Thorpe C."/>
            <person name="Mueller R.L."/>
            <person name="Sun C."/>
            <person name="Waterhouse R.M."/>
            <person name="Yan G."/>
            <person name="Tu Z.J."/>
            <person name="Fang X."/>
            <person name="James A.A."/>
        </authorList>
    </citation>
    <scope>NUCLEOTIDE SEQUENCE [LARGE SCALE GENOMIC DNA]</scope>
    <source>
        <strain evidence="10">Foshan</strain>
    </source>
</reference>
<evidence type="ECO:0000256" key="2">
    <source>
        <dbReference type="ARBA" id="ARBA00010617"/>
    </source>
</evidence>
<evidence type="ECO:0000256" key="7">
    <source>
        <dbReference type="ARBA" id="ARBA00023033"/>
    </source>
</evidence>
<name>A0ABM1Y1N7_AEDAL</name>
<evidence type="ECO:0000313" key="10">
    <source>
        <dbReference type="Proteomes" id="UP000069940"/>
    </source>
</evidence>
<dbReference type="InterPro" id="IPR002401">
    <property type="entry name" value="Cyt_P450_E_grp-I"/>
</dbReference>
<evidence type="ECO:0000256" key="1">
    <source>
        <dbReference type="ARBA" id="ARBA00001971"/>
    </source>
</evidence>
<protein>
    <recommendedName>
        <fullName evidence="11">Cytochrome p450 cyp11/cyp12/cyp24/cyp27 subfamily</fullName>
    </recommendedName>
</protein>
<organism evidence="9 10">
    <name type="scientific">Aedes albopictus</name>
    <name type="common">Asian tiger mosquito</name>
    <name type="synonym">Stegomyia albopicta</name>
    <dbReference type="NCBI Taxonomy" id="7160"/>
    <lineage>
        <taxon>Eukaryota</taxon>
        <taxon>Metazoa</taxon>
        <taxon>Ecdysozoa</taxon>
        <taxon>Arthropoda</taxon>
        <taxon>Hexapoda</taxon>
        <taxon>Insecta</taxon>
        <taxon>Pterygota</taxon>
        <taxon>Neoptera</taxon>
        <taxon>Endopterygota</taxon>
        <taxon>Diptera</taxon>
        <taxon>Nematocera</taxon>
        <taxon>Culicoidea</taxon>
        <taxon>Culicidae</taxon>
        <taxon>Culicinae</taxon>
        <taxon>Aedini</taxon>
        <taxon>Aedes</taxon>
        <taxon>Stegomyia</taxon>
    </lineage>
</organism>
<dbReference type="Gene3D" id="1.10.630.10">
    <property type="entry name" value="Cytochrome P450"/>
    <property type="match status" value="1"/>
</dbReference>
<dbReference type="EnsemblMetazoa" id="AALFPA23_004871.R6058">
    <property type="protein sequence ID" value="AALFPA23_004871.P6058"/>
    <property type="gene ID" value="AALFPA23_004871"/>
</dbReference>
<dbReference type="CDD" id="cd11054">
    <property type="entry name" value="CYP24A1-like"/>
    <property type="match status" value="1"/>
</dbReference>
<dbReference type="GeneID" id="109402061"/>
<evidence type="ECO:0000313" key="9">
    <source>
        <dbReference type="EnsemblMetazoa" id="AALFPA23_004871.P6058"/>
    </source>
</evidence>
<keyword evidence="10" id="KW-1185">Reference proteome</keyword>
<dbReference type="PRINTS" id="PR00463">
    <property type="entry name" value="EP450I"/>
</dbReference>
<dbReference type="PANTHER" id="PTHR24279">
    <property type="entry name" value="CYTOCHROME P450"/>
    <property type="match status" value="1"/>
</dbReference>
<proteinExistence type="inferred from homology"/>
<comment type="similarity">
    <text evidence="2 8">Belongs to the cytochrome P450 family.</text>
</comment>
<accession>A0ABM1Y1N7</accession>
<keyword evidence="6 8" id="KW-0408">Iron</keyword>
<evidence type="ECO:0008006" key="11">
    <source>
        <dbReference type="Google" id="ProtNLM"/>
    </source>
</evidence>
<keyword evidence="4 8" id="KW-0479">Metal-binding</keyword>
<dbReference type="PRINTS" id="PR00385">
    <property type="entry name" value="P450"/>
</dbReference>
<dbReference type="InterPro" id="IPR017972">
    <property type="entry name" value="Cyt_P450_CS"/>
</dbReference>
<evidence type="ECO:0000256" key="4">
    <source>
        <dbReference type="ARBA" id="ARBA00022723"/>
    </source>
</evidence>
<comment type="cofactor">
    <cofactor evidence="1">
        <name>heme</name>
        <dbReference type="ChEBI" id="CHEBI:30413"/>
    </cofactor>
</comment>
<dbReference type="SUPFAM" id="SSF48264">
    <property type="entry name" value="Cytochrome P450"/>
    <property type="match status" value="1"/>
</dbReference>
<evidence type="ECO:0000256" key="3">
    <source>
        <dbReference type="ARBA" id="ARBA00022617"/>
    </source>
</evidence>
<keyword evidence="7 8" id="KW-0503">Monooxygenase</keyword>
<evidence type="ECO:0000256" key="6">
    <source>
        <dbReference type="ARBA" id="ARBA00023004"/>
    </source>
</evidence>
<dbReference type="Proteomes" id="UP000069940">
    <property type="component" value="Unassembled WGS sequence"/>
</dbReference>